<feature type="transmembrane region" description="Helical" evidence="6">
    <location>
        <begin position="337"/>
        <end position="356"/>
    </location>
</feature>
<gene>
    <name evidence="8" type="ORF">A2V92_01140</name>
</gene>
<feature type="transmembrane region" description="Helical" evidence="6">
    <location>
        <begin position="400"/>
        <end position="422"/>
    </location>
</feature>
<dbReference type="SMART" id="SM00849">
    <property type="entry name" value="Lactamase_B"/>
    <property type="match status" value="1"/>
</dbReference>
<dbReference type="InterPro" id="IPR004477">
    <property type="entry name" value="ComEC_N"/>
</dbReference>
<dbReference type="SUPFAM" id="SSF56281">
    <property type="entry name" value="Metallo-hydrolase/oxidoreductase"/>
    <property type="match status" value="1"/>
</dbReference>
<dbReference type="GO" id="GO:0005886">
    <property type="term" value="C:plasma membrane"/>
    <property type="evidence" value="ECO:0007669"/>
    <property type="project" value="UniProtKB-SubCell"/>
</dbReference>
<keyword evidence="4 6" id="KW-1133">Transmembrane helix</keyword>
<dbReference type="NCBIfam" id="TIGR00360">
    <property type="entry name" value="ComEC_N-term"/>
    <property type="match status" value="1"/>
</dbReference>
<feature type="transmembrane region" description="Helical" evidence="6">
    <location>
        <begin position="299"/>
        <end position="317"/>
    </location>
</feature>
<evidence type="ECO:0000256" key="5">
    <source>
        <dbReference type="ARBA" id="ARBA00023136"/>
    </source>
</evidence>
<feature type="transmembrane region" description="Helical" evidence="6">
    <location>
        <begin position="368"/>
        <end position="388"/>
    </location>
</feature>
<dbReference type="NCBIfam" id="TIGR00361">
    <property type="entry name" value="ComEC_Rec2"/>
    <property type="match status" value="1"/>
</dbReference>
<dbReference type="PANTHER" id="PTHR30619">
    <property type="entry name" value="DNA INTERNALIZATION/COMPETENCE PROTEIN COMEC/REC2"/>
    <property type="match status" value="1"/>
</dbReference>
<dbReference type="CDD" id="cd07731">
    <property type="entry name" value="ComA-like_MBL-fold"/>
    <property type="match status" value="1"/>
</dbReference>
<dbReference type="Pfam" id="PF03772">
    <property type="entry name" value="Competence"/>
    <property type="match status" value="1"/>
</dbReference>
<comment type="subcellular location">
    <subcellularLocation>
        <location evidence="1">Cell membrane</location>
        <topology evidence="1">Multi-pass membrane protein</topology>
    </subcellularLocation>
</comment>
<dbReference type="Pfam" id="PF00753">
    <property type="entry name" value="Lactamase_B"/>
    <property type="match status" value="1"/>
</dbReference>
<comment type="caution">
    <text evidence="8">The sequence shown here is derived from an EMBL/GenBank/DDBJ whole genome shotgun (WGS) entry which is preliminary data.</text>
</comment>
<keyword evidence="5 6" id="KW-0472">Membrane</keyword>
<reference evidence="8 9" key="1">
    <citation type="journal article" date="2016" name="Nat. Commun.">
        <title>Thousands of microbial genomes shed light on interconnected biogeochemical processes in an aquifer system.</title>
        <authorList>
            <person name="Anantharaman K."/>
            <person name="Brown C.T."/>
            <person name="Hug L.A."/>
            <person name="Sharon I."/>
            <person name="Castelle C.J."/>
            <person name="Probst A.J."/>
            <person name="Thomas B.C."/>
            <person name="Singh A."/>
            <person name="Wilkins M.J."/>
            <person name="Karaoz U."/>
            <person name="Brodie E.L."/>
            <person name="Williams K.H."/>
            <person name="Hubbard S.S."/>
            <person name="Banfield J.F."/>
        </authorList>
    </citation>
    <scope>NUCLEOTIDE SEQUENCE [LARGE SCALE GENOMIC DNA]</scope>
</reference>
<dbReference type="InterPro" id="IPR036866">
    <property type="entry name" value="RibonucZ/Hydroxyglut_hydro"/>
</dbReference>
<keyword evidence="3 6" id="KW-0812">Transmembrane</keyword>
<feature type="transmembrane region" description="Helical" evidence="6">
    <location>
        <begin position="42"/>
        <end position="62"/>
    </location>
</feature>
<protein>
    <submittedName>
        <fullName evidence="8">DNA internalization-related competence protein ComEC/Rec2</fullName>
    </submittedName>
</protein>
<dbReference type="InterPro" id="IPR035681">
    <property type="entry name" value="ComA-like_MBL"/>
</dbReference>
<evidence type="ECO:0000256" key="1">
    <source>
        <dbReference type="ARBA" id="ARBA00004651"/>
    </source>
</evidence>
<dbReference type="InterPro" id="IPR052159">
    <property type="entry name" value="Competence_DNA_uptake"/>
</dbReference>
<dbReference type="PANTHER" id="PTHR30619:SF1">
    <property type="entry name" value="RECOMBINATION PROTEIN 2"/>
    <property type="match status" value="1"/>
</dbReference>
<dbReference type="InterPro" id="IPR004797">
    <property type="entry name" value="Competence_ComEC/Rec2"/>
</dbReference>
<evidence type="ECO:0000256" key="6">
    <source>
        <dbReference type="SAM" id="Phobius"/>
    </source>
</evidence>
<dbReference type="GO" id="GO:0030420">
    <property type="term" value="P:establishment of competence for transformation"/>
    <property type="evidence" value="ECO:0007669"/>
    <property type="project" value="InterPro"/>
</dbReference>
<dbReference type="AlphaFoldDB" id="A0A1F6TCH2"/>
<feature type="transmembrane region" description="Helical" evidence="6">
    <location>
        <begin position="434"/>
        <end position="452"/>
    </location>
</feature>
<accession>A0A1F6TCH2</accession>
<evidence type="ECO:0000313" key="9">
    <source>
        <dbReference type="Proteomes" id="UP000179344"/>
    </source>
</evidence>
<dbReference type="Pfam" id="PF13567">
    <property type="entry name" value="DUF4131"/>
    <property type="match status" value="1"/>
</dbReference>
<evidence type="ECO:0000256" key="2">
    <source>
        <dbReference type="ARBA" id="ARBA00022475"/>
    </source>
</evidence>
<feature type="domain" description="Metallo-beta-lactamase" evidence="7">
    <location>
        <begin position="518"/>
        <end position="703"/>
    </location>
</feature>
<sequence length="771" mass="82987">MRLAVLAFLGGILLVQQLATLPSLWWALLLPPLGFLAWRRPVWLAALFFVAGVAWAAFRAGLILHDELPAELEGRNLAVEGRVADIPQHAEYGFRFVLEVERATLDGVAVGIPRRVLLTSREGQFAPRAGERWRLVVRVNRPHGYQNPGGGDYEGHLFRNRIRARGYVRDDARPLRLDAGAWYAIDRVRQTLGERIGERLADHPLAGVVVALANGDARGIGDAQWRTLRRTGTLHLVAISGLHISLIGGIAFFLARFLWALPGATVLRFPAPAAGAVAALLAATGYAALAGFVIPTQRALIMLAVAMGGILLARRFAPTQLLAAAGLLVLVYDPLAVMAAGFWLSFGAVAVIILAAQGGAAPSAWRKWGYIQWAIALGMLPLMLAMFGQVSLVAPLANLLAVPVFDLLAVPLTLLGALLLGLSLDTLAGYPLHAAAWLLQLLWAALDFLAALDFSLWHQHRPPWWALVCAFVGVAQLLAPRGWPARWVGAVWMLPLFLVRPPPPGPGEIWFTLLDVGQGLAAVVRTQAHTLVYDAGPRFSATFDTGAVVVAPYLRANAVARVDMLLISHGDNDHAGGAASVLEALPVGEVVSNVAGLPGAAHPCAAGRAWRWDGVEFALLSPPTGAAGRRNDDSCVLQVRGPYGTILLPGDIEARAERRLVERHGAALAADILVAPHHGSKTSSTLEFIRAVRPRQVLFPVGYRNRHHHPHGAVSARYAAAGAVLYDSPAHGALEFRLRAAGTEVSAYRREQRRYWFHGSAPPERTSARKP</sequence>
<evidence type="ECO:0000256" key="4">
    <source>
        <dbReference type="ARBA" id="ARBA00022989"/>
    </source>
</evidence>
<proteinExistence type="predicted"/>
<organism evidence="8 9">
    <name type="scientific">Candidatus Muproteobacteria bacterium RBG_16_65_31</name>
    <dbReference type="NCBI Taxonomy" id="1817759"/>
    <lineage>
        <taxon>Bacteria</taxon>
        <taxon>Pseudomonadati</taxon>
        <taxon>Pseudomonadota</taxon>
        <taxon>Candidatus Muproteobacteria</taxon>
    </lineage>
</organism>
<evidence type="ECO:0000259" key="7">
    <source>
        <dbReference type="SMART" id="SM00849"/>
    </source>
</evidence>
<dbReference type="Proteomes" id="UP000179344">
    <property type="component" value="Unassembled WGS sequence"/>
</dbReference>
<dbReference type="InterPro" id="IPR025405">
    <property type="entry name" value="DUF4131"/>
</dbReference>
<feature type="transmembrane region" description="Helical" evidence="6">
    <location>
        <begin position="271"/>
        <end position="292"/>
    </location>
</feature>
<dbReference type="Gene3D" id="3.60.15.10">
    <property type="entry name" value="Ribonuclease Z/Hydroxyacylglutathione hydrolase-like"/>
    <property type="match status" value="1"/>
</dbReference>
<dbReference type="InterPro" id="IPR001279">
    <property type="entry name" value="Metallo-B-lactamas"/>
</dbReference>
<feature type="transmembrane region" description="Helical" evidence="6">
    <location>
        <begin position="234"/>
        <end position="259"/>
    </location>
</feature>
<dbReference type="EMBL" id="MFST01000140">
    <property type="protein sequence ID" value="OGI42792.1"/>
    <property type="molecule type" value="Genomic_DNA"/>
</dbReference>
<keyword evidence="2" id="KW-1003">Cell membrane</keyword>
<evidence type="ECO:0000256" key="3">
    <source>
        <dbReference type="ARBA" id="ARBA00022692"/>
    </source>
</evidence>
<evidence type="ECO:0000313" key="8">
    <source>
        <dbReference type="EMBL" id="OGI42792.1"/>
    </source>
</evidence>
<name>A0A1F6TCH2_9PROT</name>